<dbReference type="KEGG" id="dfg:B0537_15440"/>
<keyword evidence="3" id="KW-1185">Reference proteome</keyword>
<dbReference type="OrthoDB" id="3805529at2"/>
<organism evidence="2 3">
    <name type="scientific">Desulforamulus ferrireducens</name>
    <dbReference type="NCBI Taxonomy" id="1833852"/>
    <lineage>
        <taxon>Bacteria</taxon>
        <taxon>Bacillati</taxon>
        <taxon>Bacillota</taxon>
        <taxon>Clostridia</taxon>
        <taxon>Eubacteriales</taxon>
        <taxon>Peptococcaceae</taxon>
        <taxon>Desulforamulus</taxon>
    </lineage>
</organism>
<protein>
    <submittedName>
        <fullName evidence="2">Uncharacterized protein</fullName>
    </submittedName>
</protein>
<evidence type="ECO:0000313" key="3">
    <source>
        <dbReference type="Proteomes" id="UP000189464"/>
    </source>
</evidence>
<reference evidence="2 3" key="1">
    <citation type="journal article" date="2016" name="Int. J. Syst. Evol. Microbiol.">
        <title>Desulfotomaculum ferrireducens sp. nov., a moderately thermophilic sulfate-reducing and dissimilatory Fe(III)-reducing bacterium isolated from compost.</title>
        <authorList>
            <person name="Yang G."/>
            <person name="Guo J."/>
            <person name="Zhuang L."/>
            <person name="Yuan Y."/>
            <person name="Zhou S."/>
        </authorList>
    </citation>
    <scope>NUCLEOTIDE SEQUENCE [LARGE SCALE GENOMIC DNA]</scope>
    <source>
        <strain evidence="2 3">GSS09</strain>
    </source>
</reference>
<dbReference type="Pfam" id="PF18949">
    <property type="entry name" value="DUF5693"/>
    <property type="match status" value="1"/>
</dbReference>
<keyword evidence="1" id="KW-0812">Transmembrane</keyword>
<evidence type="ECO:0000256" key="1">
    <source>
        <dbReference type="SAM" id="Phobius"/>
    </source>
</evidence>
<feature type="transmembrane region" description="Helical" evidence="1">
    <location>
        <begin position="548"/>
        <end position="564"/>
    </location>
</feature>
<feature type="transmembrane region" description="Helical" evidence="1">
    <location>
        <begin position="393"/>
        <end position="411"/>
    </location>
</feature>
<dbReference type="EMBL" id="CP019698">
    <property type="protein sequence ID" value="AQS60646.1"/>
    <property type="molecule type" value="Genomic_DNA"/>
</dbReference>
<dbReference type="InterPro" id="IPR043748">
    <property type="entry name" value="DUF5693"/>
</dbReference>
<accession>A0A1S6J0V0</accession>
<dbReference type="STRING" id="1833852.B0537_15440"/>
<feature type="transmembrane region" description="Helical" evidence="1">
    <location>
        <begin position="597"/>
        <end position="618"/>
    </location>
</feature>
<evidence type="ECO:0000313" key="2">
    <source>
        <dbReference type="EMBL" id="AQS60646.1"/>
    </source>
</evidence>
<dbReference type="Proteomes" id="UP000189464">
    <property type="component" value="Chromosome"/>
</dbReference>
<feature type="transmembrane region" description="Helical" evidence="1">
    <location>
        <begin position="571"/>
        <end position="591"/>
    </location>
</feature>
<dbReference type="AlphaFoldDB" id="A0A1S6J0V0"/>
<sequence length="631" mass="69627">MIIVAVLAAAHVAFWQRYMVEKDFRQVELAVNYDEIRALSGLAGLSPVEGLREFKKHGVTAVVLREPLLEDLAAAGRIEVFTGQALLERMTGRPMASPPTIVKEHTYILIYSEDLYRQILAHMSAKLTGVKGYEIAAGTYIIETSAPYIESKESIKKWLGVGFTQTSLDDVLQAGLKPIPQIRTWPADQKNISQVFDLYRNIPGVNIVLFNDDTLPGYTSKYLLAEVANELKKSDAALAQVEFFNQQGFNKLGILLDKRVIRLHTISPDELKKMTTAEALDRYALAAAERNQRILYYRPSLAGDGLLQKNLDFLDSLGQRLEQEGLTLGDASKLPPVPVSRGLVFLTGLGVIAGGLLLLDKLRWQRLLTVLGAVAVLLWLALIWFDFVLARKLMALAAVIVFPTLSLLVFVRQEGRSPGQAVLAFLKLCLFSLLGALFMVGLLADAAFMLKLDQFIGVKLAHVLPLMILLLYFSLLVAKGSGVQEKLKGLLNQPIVLGIALLGSLMAVAVVIYVMRTGNEGMTVSGLELQFRSFLDQVLGVRPRTKEFLLGHPALLLLLLYGYRDNRFLPLLLLAAIGQASLVNTFAHIHTPLVISLIRAFHGVWLGILLGLVLYYLIKLAAGWGRRVLNG</sequence>
<keyword evidence="1" id="KW-1133">Transmembrane helix</keyword>
<name>A0A1S6J0V0_9FIRM</name>
<feature type="transmembrane region" description="Helical" evidence="1">
    <location>
        <begin position="342"/>
        <end position="360"/>
    </location>
</feature>
<feature type="transmembrane region" description="Helical" evidence="1">
    <location>
        <begin position="423"/>
        <end position="444"/>
    </location>
</feature>
<feature type="transmembrane region" description="Helical" evidence="1">
    <location>
        <begin position="367"/>
        <end position="387"/>
    </location>
</feature>
<feature type="transmembrane region" description="Helical" evidence="1">
    <location>
        <begin position="456"/>
        <end position="478"/>
    </location>
</feature>
<keyword evidence="1" id="KW-0472">Membrane</keyword>
<feature type="transmembrane region" description="Helical" evidence="1">
    <location>
        <begin position="490"/>
        <end position="515"/>
    </location>
</feature>
<proteinExistence type="predicted"/>
<gene>
    <name evidence="2" type="ORF">B0537_15440</name>
</gene>